<feature type="region of interest" description="Disordered" evidence="8">
    <location>
        <begin position="1"/>
        <end position="34"/>
    </location>
</feature>
<feature type="binding site" evidence="5">
    <location>
        <position position="200"/>
    </location>
    <ligand>
        <name>ATP</name>
        <dbReference type="ChEBI" id="CHEBI:30616"/>
    </ligand>
</feature>
<dbReference type="GO" id="GO:0005524">
    <property type="term" value="F:ATP binding"/>
    <property type="evidence" value="ECO:0007669"/>
    <property type="project" value="UniProtKB-UniRule"/>
</dbReference>
<evidence type="ECO:0000256" key="1">
    <source>
        <dbReference type="ARBA" id="ARBA00022679"/>
    </source>
</evidence>
<comment type="caution">
    <text evidence="10">The sequence shown here is derived from an EMBL/GenBank/DDBJ whole genome shotgun (WGS) entry which is preliminary data.</text>
</comment>
<keyword evidence="11" id="KW-1185">Reference proteome</keyword>
<keyword evidence="6" id="KW-0723">Serine/threonine-protein kinase</keyword>
<keyword evidence="7" id="KW-0175">Coiled coil</keyword>
<dbReference type="SUPFAM" id="SSF56112">
    <property type="entry name" value="Protein kinase-like (PK-like)"/>
    <property type="match status" value="1"/>
</dbReference>
<comment type="similarity">
    <text evidence="6">Belongs to the protein kinase superfamily.</text>
</comment>
<evidence type="ECO:0000259" key="9">
    <source>
        <dbReference type="PROSITE" id="PS50011"/>
    </source>
</evidence>
<dbReference type="Gene3D" id="1.10.510.10">
    <property type="entry name" value="Transferase(Phosphotransferase) domain 1"/>
    <property type="match status" value="1"/>
</dbReference>
<dbReference type="InterPro" id="IPR008271">
    <property type="entry name" value="Ser/Thr_kinase_AS"/>
</dbReference>
<dbReference type="PANTHER" id="PTHR44329">
    <property type="entry name" value="SERINE/THREONINE-PROTEIN KINASE TNNI3K-RELATED"/>
    <property type="match status" value="1"/>
</dbReference>
<evidence type="ECO:0000256" key="2">
    <source>
        <dbReference type="ARBA" id="ARBA00022741"/>
    </source>
</evidence>
<dbReference type="PANTHER" id="PTHR44329:SF11">
    <property type="entry name" value="OS09G0443600 PROTEIN"/>
    <property type="match status" value="1"/>
</dbReference>
<keyword evidence="3" id="KW-0418">Kinase</keyword>
<dbReference type="PROSITE" id="PS00108">
    <property type="entry name" value="PROTEIN_KINASE_ST"/>
    <property type="match status" value="1"/>
</dbReference>
<dbReference type="SMART" id="SM00220">
    <property type="entry name" value="S_TKc"/>
    <property type="match status" value="1"/>
</dbReference>
<dbReference type="PROSITE" id="PS50011">
    <property type="entry name" value="PROTEIN_KINASE_DOM"/>
    <property type="match status" value="1"/>
</dbReference>
<keyword evidence="1" id="KW-0808">Transferase</keyword>
<name>A0A8K0H5J1_9ROSA</name>
<dbReference type="CDD" id="cd13999">
    <property type="entry name" value="STKc_MAP3K-like"/>
    <property type="match status" value="1"/>
</dbReference>
<evidence type="ECO:0000256" key="7">
    <source>
        <dbReference type="SAM" id="Coils"/>
    </source>
</evidence>
<proteinExistence type="inferred from homology"/>
<feature type="domain" description="Protein kinase" evidence="9">
    <location>
        <begin position="173"/>
        <end position="445"/>
    </location>
</feature>
<feature type="compositionally biased region" description="Basic and acidic residues" evidence="8">
    <location>
        <begin position="1"/>
        <end position="10"/>
    </location>
</feature>
<dbReference type="GO" id="GO:0004674">
    <property type="term" value="F:protein serine/threonine kinase activity"/>
    <property type="evidence" value="ECO:0007669"/>
    <property type="project" value="UniProtKB-KW"/>
</dbReference>
<sequence length="447" mass="50604">MQITMHKESSQLKNEGGVIATPQLNPTGKRGTTKKPQGFCRGIVVCLSMGSVASTNVRPPKHHHHQPTSKLEQQVRELEGEVQKQKEAVMMYRKRMERTQDYLRYCLQVAQDNGFLDLILHNKDDAPHFQSNMIVNASTSPPQFSTPEQHHSHLSSLIIQANLNGWYIAPHEVELHEKIGQGSTAEIYAATWRGLDVAVKCMHPDFFELNENGVSFFAQEVETLSRQRHRFVLQLMGACLDPPHRAWVVTEFLSTTLKDWLHGPGNRRDERVVALPPLKERLSKALEIAQAMHYLHGQSPKLIHRDLKPSNIFLDDAFHVRVADFGHARFLSDKEMALTGETGTYVYMAPEVVKCEPYNEKCDVYSFGIILNELITGEYPYIHTDYGPAKIALEAVESNLRPRLPNDVEYGQLGELLHLISVSWDGDASIRPSFATITTTLKQLLIN</sequence>
<dbReference type="InterPro" id="IPR000719">
    <property type="entry name" value="Prot_kinase_dom"/>
</dbReference>
<keyword evidence="4 5" id="KW-0067">ATP-binding</keyword>
<evidence type="ECO:0000256" key="8">
    <source>
        <dbReference type="SAM" id="MobiDB-lite"/>
    </source>
</evidence>
<evidence type="ECO:0000256" key="5">
    <source>
        <dbReference type="PROSITE-ProRule" id="PRU10141"/>
    </source>
</evidence>
<evidence type="ECO:0000256" key="3">
    <source>
        <dbReference type="ARBA" id="ARBA00022777"/>
    </source>
</evidence>
<dbReference type="InterPro" id="IPR051681">
    <property type="entry name" value="Ser/Thr_Kinases-Pseudokinases"/>
</dbReference>
<protein>
    <recommendedName>
        <fullName evidence="9">Protein kinase domain-containing protein</fullName>
    </recommendedName>
</protein>
<evidence type="ECO:0000313" key="10">
    <source>
        <dbReference type="EMBL" id="KAF3446095.1"/>
    </source>
</evidence>
<accession>A0A8K0H5J1</accession>
<reference evidence="10" key="1">
    <citation type="submission" date="2020-03" db="EMBL/GenBank/DDBJ databases">
        <title>A high-quality chromosome-level genome assembly of a woody plant with both climbing and erect habits, Rhamnella rubrinervis.</title>
        <authorList>
            <person name="Lu Z."/>
            <person name="Yang Y."/>
            <person name="Zhu X."/>
            <person name="Sun Y."/>
        </authorList>
    </citation>
    <scope>NUCLEOTIDE SEQUENCE</scope>
    <source>
        <strain evidence="10">BYM</strain>
        <tissue evidence="10">Leaf</tissue>
    </source>
</reference>
<dbReference type="Pfam" id="PF00069">
    <property type="entry name" value="Pkinase"/>
    <property type="match status" value="1"/>
</dbReference>
<organism evidence="10 11">
    <name type="scientific">Rhamnella rubrinervis</name>
    <dbReference type="NCBI Taxonomy" id="2594499"/>
    <lineage>
        <taxon>Eukaryota</taxon>
        <taxon>Viridiplantae</taxon>
        <taxon>Streptophyta</taxon>
        <taxon>Embryophyta</taxon>
        <taxon>Tracheophyta</taxon>
        <taxon>Spermatophyta</taxon>
        <taxon>Magnoliopsida</taxon>
        <taxon>eudicotyledons</taxon>
        <taxon>Gunneridae</taxon>
        <taxon>Pentapetalae</taxon>
        <taxon>rosids</taxon>
        <taxon>fabids</taxon>
        <taxon>Rosales</taxon>
        <taxon>Rhamnaceae</taxon>
        <taxon>rhamnoid group</taxon>
        <taxon>Rhamneae</taxon>
        <taxon>Rhamnella</taxon>
    </lineage>
</organism>
<dbReference type="AlphaFoldDB" id="A0A8K0H5J1"/>
<dbReference type="OrthoDB" id="10261027at2759"/>
<dbReference type="InterPro" id="IPR017441">
    <property type="entry name" value="Protein_kinase_ATP_BS"/>
</dbReference>
<feature type="coiled-coil region" evidence="7">
    <location>
        <begin position="68"/>
        <end position="95"/>
    </location>
</feature>
<dbReference type="Proteomes" id="UP000796880">
    <property type="component" value="Unassembled WGS sequence"/>
</dbReference>
<evidence type="ECO:0000256" key="6">
    <source>
        <dbReference type="RuleBase" id="RU000304"/>
    </source>
</evidence>
<dbReference type="PROSITE" id="PS00107">
    <property type="entry name" value="PROTEIN_KINASE_ATP"/>
    <property type="match status" value="1"/>
</dbReference>
<keyword evidence="2 5" id="KW-0547">Nucleotide-binding</keyword>
<evidence type="ECO:0000313" key="11">
    <source>
        <dbReference type="Proteomes" id="UP000796880"/>
    </source>
</evidence>
<dbReference type="EMBL" id="VOIH02000005">
    <property type="protein sequence ID" value="KAF3446095.1"/>
    <property type="molecule type" value="Genomic_DNA"/>
</dbReference>
<gene>
    <name evidence="10" type="ORF">FNV43_RR11274</name>
</gene>
<dbReference type="Gene3D" id="3.30.200.20">
    <property type="entry name" value="Phosphorylase Kinase, domain 1"/>
    <property type="match status" value="1"/>
</dbReference>
<dbReference type="InterPro" id="IPR011009">
    <property type="entry name" value="Kinase-like_dom_sf"/>
</dbReference>
<evidence type="ECO:0000256" key="4">
    <source>
        <dbReference type="ARBA" id="ARBA00022840"/>
    </source>
</evidence>